<dbReference type="Pfam" id="PF00443">
    <property type="entry name" value="UCH"/>
    <property type="match status" value="1"/>
</dbReference>
<evidence type="ECO:0000313" key="9">
    <source>
        <dbReference type="EMBL" id="JAT12322.1"/>
    </source>
</evidence>
<keyword evidence="7" id="KW-0788">Thiol protease</keyword>
<comment type="similarity">
    <text evidence="2">Belongs to the peptidase C19 family.</text>
</comment>
<evidence type="ECO:0000259" key="8">
    <source>
        <dbReference type="PROSITE" id="PS50235"/>
    </source>
</evidence>
<sequence>TEAVTGVACDGCNKGRDPDLPPVTATSLKSLSIGKLPKSLCFHIHRMSMGTNGTPYKRSDYVDFPEFLVMDRYTHNSVMKEQKIKEDQVAAEDKEIPLPSSIPYAHGSWNHLFRLKAVVVHCGNVEGGHFVTYRRGPLNSNTRHRSDRWYFTSDETVKETTMLEALQSAAYMLFYERCATSAT</sequence>
<keyword evidence="4" id="KW-0645">Protease</keyword>
<evidence type="ECO:0000256" key="7">
    <source>
        <dbReference type="ARBA" id="ARBA00022807"/>
    </source>
</evidence>
<evidence type="ECO:0000256" key="6">
    <source>
        <dbReference type="ARBA" id="ARBA00022801"/>
    </source>
</evidence>
<proteinExistence type="inferred from homology"/>
<dbReference type="EMBL" id="GEBQ01027655">
    <property type="protein sequence ID" value="JAT12322.1"/>
    <property type="molecule type" value="Transcribed_RNA"/>
</dbReference>
<dbReference type="GO" id="GO:0005829">
    <property type="term" value="C:cytosol"/>
    <property type="evidence" value="ECO:0007669"/>
    <property type="project" value="TreeGrafter"/>
</dbReference>
<feature type="non-terminal residue" evidence="9">
    <location>
        <position position="1"/>
    </location>
</feature>
<dbReference type="AlphaFoldDB" id="A0A1B6KLI3"/>
<dbReference type="EC" id="3.4.19.12" evidence="3"/>
<dbReference type="PANTHER" id="PTHR24006:SF888">
    <property type="entry name" value="UBIQUITIN CARBOXYL-TERMINAL HYDROLASE 30"/>
    <property type="match status" value="1"/>
</dbReference>
<dbReference type="SUPFAM" id="SSF54001">
    <property type="entry name" value="Cysteine proteinases"/>
    <property type="match status" value="1"/>
</dbReference>
<feature type="domain" description="USP" evidence="8">
    <location>
        <begin position="1"/>
        <end position="178"/>
    </location>
</feature>
<dbReference type="GO" id="GO:0005634">
    <property type="term" value="C:nucleus"/>
    <property type="evidence" value="ECO:0007669"/>
    <property type="project" value="TreeGrafter"/>
</dbReference>
<dbReference type="PROSITE" id="PS00973">
    <property type="entry name" value="USP_2"/>
    <property type="match status" value="1"/>
</dbReference>
<dbReference type="Gene3D" id="3.90.70.10">
    <property type="entry name" value="Cysteine proteinases"/>
    <property type="match status" value="1"/>
</dbReference>
<keyword evidence="6" id="KW-0378">Hydrolase</keyword>
<dbReference type="PANTHER" id="PTHR24006">
    <property type="entry name" value="UBIQUITIN CARBOXYL-TERMINAL HYDROLASE"/>
    <property type="match status" value="1"/>
</dbReference>
<dbReference type="InterPro" id="IPR028889">
    <property type="entry name" value="USP"/>
</dbReference>
<protein>
    <recommendedName>
        <fullName evidence="3">ubiquitinyl hydrolase 1</fullName>
        <ecNumber evidence="3">3.4.19.12</ecNumber>
    </recommendedName>
</protein>
<dbReference type="PROSITE" id="PS50235">
    <property type="entry name" value="USP_3"/>
    <property type="match status" value="1"/>
</dbReference>
<dbReference type="GO" id="GO:0006508">
    <property type="term" value="P:proteolysis"/>
    <property type="evidence" value="ECO:0007669"/>
    <property type="project" value="UniProtKB-KW"/>
</dbReference>
<organism evidence="9">
    <name type="scientific">Graphocephala atropunctata</name>
    <dbReference type="NCBI Taxonomy" id="36148"/>
    <lineage>
        <taxon>Eukaryota</taxon>
        <taxon>Metazoa</taxon>
        <taxon>Ecdysozoa</taxon>
        <taxon>Arthropoda</taxon>
        <taxon>Hexapoda</taxon>
        <taxon>Insecta</taxon>
        <taxon>Pterygota</taxon>
        <taxon>Neoptera</taxon>
        <taxon>Paraneoptera</taxon>
        <taxon>Hemiptera</taxon>
        <taxon>Auchenorrhyncha</taxon>
        <taxon>Membracoidea</taxon>
        <taxon>Cicadellidae</taxon>
        <taxon>Cicadellinae</taxon>
        <taxon>Cicadellini</taxon>
        <taxon>Graphocephala</taxon>
    </lineage>
</organism>
<evidence type="ECO:0000256" key="3">
    <source>
        <dbReference type="ARBA" id="ARBA00012759"/>
    </source>
</evidence>
<dbReference type="GO" id="GO:0004843">
    <property type="term" value="F:cysteine-type deubiquitinase activity"/>
    <property type="evidence" value="ECO:0007669"/>
    <property type="project" value="UniProtKB-EC"/>
</dbReference>
<dbReference type="InterPro" id="IPR018200">
    <property type="entry name" value="USP_CS"/>
</dbReference>
<evidence type="ECO:0000256" key="2">
    <source>
        <dbReference type="ARBA" id="ARBA00009085"/>
    </source>
</evidence>
<gene>
    <name evidence="9" type="ORF">g.28326</name>
</gene>
<dbReference type="InterPro" id="IPR050164">
    <property type="entry name" value="Peptidase_C19"/>
</dbReference>
<reference evidence="9" key="1">
    <citation type="submission" date="2015-11" db="EMBL/GenBank/DDBJ databases">
        <title>De novo transcriptome assembly of four potential Pierce s Disease insect vectors from Arizona vineyards.</title>
        <authorList>
            <person name="Tassone E.E."/>
        </authorList>
    </citation>
    <scope>NUCLEOTIDE SEQUENCE</scope>
</reference>
<evidence type="ECO:0000256" key="1">
    <source>
        <dbReference type="ARBA" id="ARBA00000707"/>
    </source>
</evidence>
<accession>A0A1B6KLI3</accession>
<dbReference type="GO" id="GO:0016579">
    <property type="term" value="P:protein deubiquitination"/>
    <property type="evidence" value="ECO:0007669"/>
    <property type="project" value="InterPro"/>
</dbReference>
<evidence type="ECO:0000256" key="5">
    <source>
        <dbReference type="ARBA" id="ARBA00022786"/>
    </source>
</evidence>
<dbReference type="InterPro" id="IPR038765">
    <property type="entry name" value="Papain-like_cys_pep_sf"/>
</dbReference>
<keyword evidence="5" id="KW-0833">Ubl conjugation pathway</keyword>
<name>A0A1B6KLI3_9HEMI</name>
<dbReference type="InterPro" id="IPR001394">
    <property type="entry name" value="Peptidase_C19_UCH"/>
</dbReference>
<comment type="catalytic activity">
    <reaction evidence="1">
        <text>Thiol-dependent hydrolysis of ester, thioester, amide, peptide and isopeptide bonds formed by the C-terminal Gly of ubiquitin (a 76-residue protein attached to proteins as an intracellular targeting signal).</text>
        <dbReference type="EC" id="3.4.19.12"/>
    </reaction>
</comment>
<evidence type="ECO:0000256" key="4">
    <source>
        <dbReference type="ARBA" id="ARBA00022670"/>
    </source>
</evidence>